<evidence type="ECO:0000313" key="2">
    <source>
        <dbReference type="EMBL" id="XCM39123.1"/>
    </source>
</evidence>
<dbReference type="InterPro" id="IPR000253">
    <property type="entry name" value="FHA_dom"/>
</dbReference>
<dbReference type="Pfam" id="PF00498">
    <property type="entry name" value="FHA"/>
    <property type="match status" value="1"/>
</dbReference>
<feature type="domain" description="FHA" evidence="1">
    <location>
        <begin position="469"/>
        <end position="520"/>
    </location>
</feature>
<sequence>MSQSEMPCLSIVIAPLKESLGQGSLTPTQDIPIRTGGTNHPGSHFAIWVVKAPYPGGYVHHDCLWSDSLNKRCQAWQQMFSPNPPAFGSEIAVFPNQIGESISYSSRLMLELGTNLWEFIFKDAIESTFAQSLGIAIGKQQPLRVQLDIRDPNLIALPWEIGQPKAGKPAISLNPQLRFSRTTSDVDPLSNVTSSHHLNILLVLGSDAEPEKPNIPLQLAKEADALRKILQQPIVSQKEGDRHLPMPTVPSYVHTLIQPTKAELIQQLETGKYNIIFYAGHGVKAPDGGQLLLRPNTTLSGTELAQLLVANGVVLAVFNTCWGAQPFIRENQQAIPRSSLAEVLIHHGLPAVLAMRDEITDEEALSFIQAFAAGLANRMAIDRAVAIARQKLLTLYKFNQPAWSLPVLYMHPDFNGELIQSLESLITQLPDNSTTALSFSAPVASLRPVEDYSQQFSPEQVWHIQGGRLTVGRRSENDLVIQERWVSQQHAEIFYRDISGQENQEPAYFLRDFSRYGTLILAPQGWQKIHHQEVPLKSGDQIKFGSSQGLTLKFVIEGQ</sequence>
<dbReference type="SUPFAM" id="SSF49879">
    <property type="entry name" value="SMAD/FHA domain"/>
    <property type="match status" value="1"/>
</dbReference>
<dbReference type="CDD" id="cd00060">
    <property type="entry name" value="FHA"/>
    <property type="match status" value="1"/>
</dbReference>
<accession>A0AAU8JL39</accession>
<dbReference type="Gene3D" id="2.60.200.20">
    <property type="match status" value="1"/>
</dbReference>
<dbReference type="SMART" id="SM00240">
    <property type="entry name" value="FHA"/>
    <property type="match status" value="1"/>
</dbReference>
<reference evidence="2" key="1">
    <citation type="submission" date="2024-07" db="EMBL/GenBank/DDBJ databases">
        <authorList>
            <person name="Kim Y.J."/>
            <person name="Jeong J.Y."/>
        </authorList>
    </citation>
    <scope>NUCLEOTIDE SEQUENCE</scope>
    <source>
        <strain evidence="2">GIHE-MW2</strain>
    </source>
</reference>
<evidence type="ECO:0000259" key="1">
    <source>
        <dbReference type="PROSITE" id="PS50006"/>
    </source>
</evidence>
<dbReference type="Pfam" id="PF12770">
    <property type="entry name" value="CHAT"/>
    <property type="match status" value="1"/>
</dbReference>
<name>A0AAU8JL39_9CYAN</name>
<gene>
    <name evidence="2" type="ORF">ABWT76_002022</name>
</gene>
<dbReference type="InterPro" id="IPR024983">
    <property type="entry name" value="CHAT_dom"/>
</dbReference>
<organism evidence="2">
    <name type="scientific">Planktothricoides raciborskii GIHE-MW2</name>
    <dbReference type="NCBI Taxonomy" id="2792601"/>
    <lineage>
        <taxon>Bacteria</taxon>
        <taxon>Bacillati</taxon>
        <taxon>Cyanobacteriota</taxon>
        <taxon>Cyanophyceae</taxon>
        <taxon>Oscillatoriophycideae</taxon>
        <taxon>Oscillatoriales</taxon>
        <taxon>Oscillatoriaceae</taxon>
        <taxon>Planktothricoides</taxon>
    </lineage>
</organism>
<dbReference type="PROSITE" id="PS50006">
    <property type="entry name" value="FHA_DOMAIN"/>
    <property type="match status" value="1"/>
</dbReference>
<dbReference type="AlphaFoldDB" id="A0AAU8JL39"/>
<dbReference type="RefSeq" id="WP_190879821.1">
    <property type="nucleotide sequence ID" value="NZ_CP159837.1"/>
</dbReference>
<dbReference type="EMBL" id="CP159837">
    <property type="protein sequence ID" value="XCM39123.1"/>
    <property type="molecule type" value="Genomic_DNA"/>
</dbReference>
<dbReference type="InterPro" id="IPR008984">
    <property type="entry name" value="SMAD_FHA_dom_sf"/>
</dbReference>
<proteinExistence type="predicted"/>
<protein>
    <submittedName>
        <fullName evidence="2">CHAT domain-containing protein</fullName>
    </submittedName>
</protein>